<dbReference type="EMBL" id="SNYW01000012">
    <property type="protein sequence ID" value="TDQ78784.1"/>
    <property type="molecule type" value="Genomic_DNA"/>
</dbReference>
<gene>
    <name evidence="10" type="ORF">A8950_3245</name>
</gene>
<name>A0A4R6WJD4_9PROT</name>
<sequence length="662" mass="73146">MPFPTSHPALERALSARAYLEPTPVQAAVLAADAAERDLLVSAQTGSGKTVAFGLAMASTLLGDAERFERRAQPLALIVAPTRELAMQVHAELSWLYAEAGARVVACVGGMDARREARALGDGAHIVVGTPGRLRDHLERGNLETADLRVIVLDEADEMLDLGFREDLEFILDATPESRRTLLFSATIARDIAELARTYQKDALRIDTLVKNQAHGDIEYHALRVAPIDVTHAIVNLLRYHEAKAALVFCHTREAVRHLHANLSERGFSAVALSGELSQAERSHALQALRDGRARVCVATDVAARGLDLPELGLVIHADLPRDKATLLHRSGRTGRAGRKGISALMVPYNRRRKVEELLGNANIKAIWQDPPKAEAVRQRDQERLLSDPLLTEAAAPEDLELAKALLAERSAEDVAAAFIRFHRARLPAPEEIIDRPQPSRDARGEAREPRAFEKRDADRAPRPAFGESVWFDMNIGRSNQADPKWLIPLICRRGHITKNEIGYIKIDPDTTRFEIAAGAAEKFAAAIAKAPNDEIAIAPAGGAMPRRPHAPRDDRPKRASFKTKESPHRERGPSERAFGERKYNERKFGERSAGDASSRKTPERAEFAPRRDREAGDRPFGSKAAKAHFNSTEKRERKKTKDKKPNKDKGKRRKPTNAAHA</sequence>
<dbReference type="InterPro" id="IPR027417">
    <property type="entry name" value="P-loop_NTPase"/>
</dbReference>
<evidence type="ECO:0000256" key="2">
    <source>
        <dbReference type="ARBA" id="ARBA00022801"/>
    </source>
</evidence>
<keyword evidence="3 6" id="KW-0347">Helicase</keyword>
<protein>
    <submittedName>
        <fullName evidence="10">ATP-dependent RNA helicase DeaD</fullName>
    </submittedName>
</protein>
<dbReference type="PANTHER" id="PTHR47959">
    <property type="entry name" value="ATP-DEPENDENT RNA HELICASE RHLE-RELATED"/>
    <property type="match status" value="1"/>
</dbReference>
<evidence type="ECO:0000256" key="7">
    <source>
        <dbReference type="SAM" id="MobiDB-lite"/>
    </source>
</evidence>
<dbReference type="InterPro" id="IPR001650">
    <property type="entry name" value="Helicase_C-like"/>
</dbReference>
<dbReference type="GO" id="GO:0003724">
    <property type="term" value="F:RNA helicase activity"/>
    <property type="evidence" value="ECO:0007669"/>
    <property type="project" value="TreeGrafter"/>
</dbReference>
<dbReference type="Pfam" id="PF03880">
    <property type="entry name" value="DbpA"/>
    <property type="match status" value="1"/>
</dbReference>
<evidence type="ECO:0000256" key="5">
    <source>
        <dbReference type="ARBA" id="ARBA00038437"/>
    </source>
</evidence>
<feature type="domain" description="Helicase ATP-binding" evidence="8">
    <location>
        <begin position="30"/>
        <end position="206"/>
    </location>
</feature>
<dbReference type="Pfam" id="PF00270">
    <property type="entry name" value="DEAD"/>
    <property type="match status" value="1"/>
</dbReference>
<feature type="region of interest" description="Disordered" evidence="7">
    <location>
        <begin position="430"/>
        <end position="461"/>
    </location>
</feature>
<proteinExistence type="inferred from homology"/>
<dbReference type="SMART" id="SM00490">
    <property type="entry name" value="HELICc"/>
    <property type="match status" value="1"/>
</dbReference>
<feature type="compositionally biased region" description="Basic and acidic residues" evidence="7">
    <location>
        <begin position="433"/>
        <end position="461"/>
    </location>
</feature>
<dbReference type="GO" id="GO:0005829">
    <property type="term" value="C:cytosol"/>
    <property type="evidence" value="ECO:0007669"/>
    <property type="project" value="TreeGrafter"/>
</dbReference>
<dbReference type="InterPro" id="IPR012677">
    <property type="entry name" value="Nucleotide-bd_a/b_plait_sf"/>
</dbReference>
<keyword evidence="2 6" id="KW-0378">Hydrolase</keyword>
<dbReference type="Pfam" id="PF00271">
    <property type="entry name" value="Helicase_C"/>
    <property type="match status" value="1"/>
</dbReference>
<dbReference type="InterPro" id="IPR005580">
    <property type="entry name" value="DbpA/CsdA_RNA-bd_dom"/>
</dbReference>
<evidence type="ECO:0000256" key="6">
    <source>
        <dbReference type="RuleBase" id="RU000492"/>
    </source>
</evidence>
<dbReference type="OrthoDB" id="9805696at2"/>
<dbReference type="AlphaFoldDB" id="A0A4R6WJD4"/>
<dbReference type="GO" id="GO:0016787">
    <property type="term" value="F:hydrolase activity"/>
    <property type="evidence" value="ECO:0007669"/>
    <property type="project" value="UniProtKB-KW"/>
</dbReference>
<dbReference type="PROSITE" id="PS00039">
    <property type="entry name" value="DEAD_ATP_HELICASE"/>
    <property type="match status" value="1"/>
</dbReference>
<dbReference type="GO" id="GO:0003676">
    <property type="term" value="F:nucleic acid binding"/>
    <property type="evidence" value="ECO:0007669"/>
    <property type="project" value="InterPro"/>
</dbReference>
<keyword evidence="1 6" id="KW-0547">Nucleotide-binding</keyword>
<keyword evidence="4 6" id="KW-0067">ATP-binding</keyword>
<dbReference type="Gene3D" id="3.30.70.330">
    <property type="match status" value="1"/>
</dbReference>
<dbReference type="SUPFAM" id="SSF52540">
    <property type="entry name" value="P-loop containing nucleoside triphosphate hydrolases"/>
    <property type="match status" value="1"/>
</dbReference>
<accession>A0A4R6WJD4</accession>
<feature type="compositionally biased region" description="Basic and acidic residues" evidence="7">
    <location>
        <begin position="551"/>
        <end position="618"/>
    </location>
</feature>
<dbReference type="CDD" id="cd18787">
    <property type="entry name" value="SF2_C_DEAD"/>
    <property type="match status" value="1"/>
</dbReference>
<feature type="domain" description="Helicase C-terminal" evidence="9">
    <location>
        <begin position="229"/>
        <end position="378"/>
    </location>
</feature>
<dbReference type="SMART" id="SM00487">
    <property type="entry name" value="DEXDc"/>
    <property type="match status" value="1"/>
</dbReference>
<feature type="region of interest" description="Disordered" evidence="7">
    <location>
        <begin position="539"/>
        <end position="662"/>
    </location>
</feature>
<dbReference type="PANTHER" id="PTHR47959:SF1">
    <property type="entry name" value="ATP-DEPENDENT RNA HELICASE DBPA"/>
    <property type="match status" value="1"/>
</dbReference>
<comment type="caution">
    <text evidence="10">The sequence shown here is derived from an EMBL/GenBank/DDBJ whole genome shotgun (WGS) entry which is preliminary data.</text>
</comment>
<dbReference type="InterPro" id="IPR011545">
    <property type="entry name" value="DEAD/DEAH_box_helicase_dom"/>
</dbReference>
<dbReference type="PROSITE" id="PS51194">
    <property type="entry name" value="HELICASE_CTER"/>
    <property type="match status" value="1"/>
</dbReference>
<dbReference type="GO" id="GO:0005524">
    <property type="term" value="F:ATP binding"/>
    <property type="evidence" value="ECO:0007669"/>
    <property type="project" value="UniProtKB-KW"/>
</dbReference>
<comment type="similarity">
    <text evidence="5 6">Belongs to the DEAD box helicase family.</text>
</comment>
<evidence type="ECO:0000256" key="1">
    <source>
        <dbReference type="ARBA" id="ARBA00022741"/>
    </source>
</evidence>
<evidence type="ECO:0000259" key="9">
    <source>
        <dbReference type="PROSITE" id="PS51194"/>
    </source>
</evidence>
<evidence type="ECO:0000313" key="10">
    <source>
        <dbReference type="EMBL" id="TDQ78784.1"/>
    </source>
</evidence>
<dbReference type="CDD" id="cd12252">
    <property type="entry name" value="RRM_DbpA"/>
    <property type="match status" value="1"/>
</dbReference>
<evidence type="ECO:0000259" key="8">
    <source>
        <dbReference type="PROSITE" id="PS51192"/>
    </source>
</evidence>
<evidence type="ECO:0000256" key="4">
    <source>
        <dbReference type="ARBA" id="ARBA00022840"/>
    </source>
</evidence>
<dbReference type="CDD" id="cd00268">
    <property type="entry name" value="DEADc"/>
    <property type="match status" value="1"/>
</dbReference>
<organism evidence="10 11">
    <name type="scientific">Dongia mobilis</name>
    <dbReference type="NCBI Taxonomy" id="578943"/>
    <lineage>
        <taxon>Bacteria</taxon>
        <taxon>Pseudomonadati</taxon>
        <taxon>Pseudomonadota</taxon>
        <taxon>Alphaproteobacteria</taxon>
        <taxon>Rhodospirillales</taxon>
        <taxon>Dongiaceae</taxon>
        <taxon>Dongia</taxon>
    </lineage>
</organism>
<evidence type="ECO:0000313" key="11">
    <source>
        <dbReference type="Proteomes" id="UP000295783"/>
    </source>
</evidence>
<dbReference type="InterPro" id="IPR014001">
    <property type="entry name" value="Helicase_ATP-bd"/>
</dbReference>
<keyword evidence="11" id="KW-1185">Reference proteome</keyword>
<reference evidence="10 11" key="1">
    <citation type="submission" date="2019-03" db="EMBL/GenBank/DDBJ databases">
        <title>Genomic Encyclopedia of Type Strains, Phase III (KMG-III): the genomes of soil and plant-associated and newly described type strains.</title>
        <authorList>
            <person name="Whitman W."/>
        </authorList>
    </citation>
    <scope>NUCLEOTIDE SEQUENCE [LARGE SCALE GENOMIC DNA]</scope>
    <source>
        <strain evidence="10 11">CGMCC 1.7660</strain>
    </source>
</reference>
<dbReference type="PROSITE" id="PS51192">
    <property type="entry name" value="HELICASE_ATP_BIND_1"/>
    <property type="match status" value="1"/>
</dbReference>
<dbReference type="RefSeq" id="WP_133614701.1">
    <property type="nucleotide sequence ID" value="NZ_SNYW01000012.1"/>
</dbReference>
<dbReference type="Gene3D" id="3.40.50.300">
    <property type="entry name" value="P-loop containing nucleotide triphosphate hydrolases"/>
    <property type="match status" value="2"/>
</dbReference>
<dbReference type="InterPro" id="IPR050079">
    <property type="entry name" value="DEAD_box_RNA_helicase"/>
</dbReference>
<evidence type="ECO:0000256" key="3">
    <source>
        <dbReference type="ARBA" id="ARBA00022806"/>
    </source>
</evidence>
<dbReference type="InterPro" id="IPR044742">
    <property type="entry name" value="DEAD/DEAH_RhlB"/>
</dbReference>
<dbReference type="InterPro" id="IPR000629">
    <property type="entry name" value="RNA-helicase_DEAD-box_CS"/>
</dbReference>
<dbReference type="Proteomes" id="UP000295783">
    <property type="component" value="Unassembled WGS sequence"/>
</dbReference>